<dbReference type="SUPFAM" id="SSF81427">
    <property type="entry name" value="Mitochondrial cytochrome c oxidase subunit VIIc (aka VIIIa)"/>
    <property type="match status" value="1"/>
</dbReference>
<keyword evidence="12" id="KW-1185">Reference proteome</keyword>
<evidence type="ECO:0000256" key="1">
    <source>
        <dbReference type="ARBA" id="ARBA00004434"/>
    </source>
</evidence>
<feature type="transmembrane region" description="Helical" evidence="10">
    <location>
        <begin position="46"/>
        <end position="69"/>
    </location>
</feature>
<comment type="subcellular location">
    <subcellularLocation>
        <location evidence="1 10">Mitochondrion inner membrane</location>
        <topology evidence="1 10">Single-pass membrane protein</topology>
    </subcellularLocation>
</comment>
<comment type="similarity">
    <text evidence="3 10">Belongs to the cytochrome c oxidase VIIc family.</text>
</comment>
<comment type="function">
    <text evidence="10">Component of the cytochrome c oxidase, the last enzyme in the mitochondrial electron transport chain which drives oxidative phosphorylation. The respiratory chain contains 3 multisubunit complexes succinate dehydrogenase (complex II, CII), ubiquinol-cytochrome c oxidoreductase (cytochrome b-c1 complex, complex III, CIII) and cytochrome c oxidase (complex IV, CIV), that cooperate to transfer electrons derived from NADH and succinate to molecular oxygen, creating an electrochemical gradient over the inner membrane that drives transmembrane transport and the ATP synthase. Cytochrome c oxidase is the component of the respiratory chain that catalyzes the reduction of oxygen to water. Electrons originating from reduced cytochrome c in the intermembrane space (IMS) are transferred via the dinuclear copper A center (CU(A)) of subunit 2 and heme A of subunit 1 to the active site in subunit 1, a binuclear center (BNC) formed by heme A3 and copper B (CU(B)). The BNC reduces molecular oxygen to 2 water molecules using 4 electrons from cytochrome c in the IMS and 4 protons from the mitochondrial matrix.</text>
</comment>
<keyword evidence="8 10" id="KW-0496">Mitochondrion</keyword>
<dbReference type="InterPro" id="IPR036636">
    <property type="entry name" value="COX7C/Cox8_sf"/>
</dbReference>
<name>A0A015JUJ8_RHIIW</name>
<dbReference type="STRING" id="1432141.A0A015JUJ8"/>
<evidence type="ECO:0000313" key="11">
    <source>
        <dbReference type="EMBL" id="EXX73247.1"/>
    </source>
</evidence>
<evidence type="ECO:0000313" key="12">
    <source>
        <dbReference type="Proteomes" id="UP000022910"/>
    </source>
</evidence>
<accession>A0A015JUJ8</accession>
<comment type="subunit">
    <text evidence="10">Component of the cytochrome c oxidase (complex IV, CIV), a multisubunit enzyme composed of a catalytic core of 3 subunits and several supernumerary subunits. The complex exists as a monomer or a dimer and forms supercomplexes (SCs) in the inner mitochondrial membrane with ubiquinol-cytochrome c oxidoreductase (cytochrome b-c1 complex, complex III, CIII).</text>
</comment>
<dbReference type="Gene3D" id="4.10.49.10">
    <property type="entry name" value="Cytochrome c oxidase subunit VIIc"/>
    <property type="match status" value="1"/>
</dbReference>
<evidence type="ECO:0000256" key="2">
    <source>
        <dbReference type="ARBA" id="ARBA00004673"/>
    </source>
</evidence>
<dbReference type="EMBL" id="JEMT01014794">
    <property type="protein sequence ID" value="EXX73247.1"/>
    <property type="molecule type" value="Genomic_DNA"/>
</dbReference>
<dbReference type="GO" id="GO:0006123">
    <property type="term" value="P:mitochondrial electron transport, cytochrome c to oxygen"/>
    <property type="evidence" value="ECO:0007669"/>
    <property type="project" value="UniProtKB-UniRule"/>
</dbReference>
<dbReference type="SMR" id="A0A015JUJ8"/>
<organism evidence="11 12">
    <name type="scientific">Rhizophagus irregularis (strain DAOM 197198w)</name>
    <name type="common">Glomus intraradices</name>
    <dbReference type="NCBI Taxonomy" id="1432141"/>
    <lineage>
        <taxon>Eukaryota</taxon>
        <taxon>Fungi</taxon>
        <taxon>Fungi incertae sedis</taxon>
        <taxon>Mucoromycota</taxon>
        <taxon>Glomeromycotina</taxon>
        <taxon>Glomeromycetes</taxon>
        <taxon>Glomerales</taxon>
        <taxon>Glomeraceae</taxon>
        <taxon>Rhizophagus</taxon>
    </lineage>
</organism>
<dbReference type="PANTHER" id="PTHR13313">
    <property type="entry name" value="CYTOCHROME C OXIDASE SUBUNIT VIIC"/>
    <property type="match status" value="1"/>
</dbReference>
<evidence type="ECO:0000256" key="6">
    <source>
        <dbReference type="ARBA" id="ARBA00022946"/>
    </source>
</evidence>
<dbReference type="UniPathway" id="UPA00705"/>
<dbReference type="AlphaFoldDB" id="A0A015JUJ8"/>
<gene>
    <name evidence="11" type="ORF">RirG_061830</name>
</gene>
<dbReference type="InterPro" id="IPR004202">
    <property type="entry name" value="COX7C/Cox8"/>
</dbReference>
<dbReference type="GO" id="GO:0005743">
    <property type="term" value="C:mitochondrial inner membrane"/>
    <property type="evidence" value="ECO:0007669"/>
    <property type="project" value="UniProtKB-SubCell"/>
</dbReference>
<evidence type="ECO:0000256" key="5">
    <source>
        <dbReference type="ARBA" id="ARBA00022792"/>
    </source>
</evidence>
<evidence type="ECO:0000256" key="9">
    <source>
        <dbReference type="ARBA" id="ARBA00023136"/>
    </source>
</evidence>
<dbReference type="Proteomes" id="UP000022910">
    <property type="component" value="Unassembled WGS sequence"/>
</dbReference>
<evidence type="ECO:0000256" key="8">
    <source>
        <dbReference type="ARBA" id="ARBA00023128"/>
    </source>
</evidence>
<reference evidence="11 12" key="1">
    <citation type="submission" date="2014-02" db="EMBL/GenBank/DDBJ databases">
        <title>Single nucleus genome sequencing reveals high similarity among nuclei of an endomycorrhizal fungus.</title>
        <authorList>
            <person name="Lin K."/>
            <person name="Geurts R."/>
            <person name="Zhang Z."/>
            <person name="Limpens E."/>
            <person name="Saunders D.G."/>
            <person name="Mu D."/>
            <person name="Pang E."/>
            <person name="Cao H."/>
            <person name="Cha H."/>
            <person name="Lin T."/>
            <person name="Zhou Q."/>
            <person name="Shang Y."/>
            <person name="Li Y."/>
            <person name="Ivanov S."/>
            <person name="Sharma T."/>
            <person name="Velzen R.V."/>
            <person name="Ruijter N.D."/>
            <person name="Aanen D.K."/>
            <person name="Win J."/>
            <person name="Kamoun S."/>
            <person name="Bisseling T."/>
            <person name="Huang S."/>
        </authorList>
    </citation>
    <scope>NUCLEOTIDE SEQUENCE [LARGE SCALE GENOMIC DNA]</scope>
    <source>
        <strain evidence="12">DAOM197198w</strain>
    </source>
</reference>
<keyword evidence="6 10" id="KW-0809">Transit peptide</keyword>
<protein>
    <recommendedName>
        <fullName evidence="10">Cytochrome c oxidase subunit 8, mitochondrial</fullName>
    </recommendedName>
    <alternativeName>
        <fullName evidence="10">Cytochrome c oxidase polypeptide VIII</fullName>
    </alternativeName>
</protein>
<keyword evidence="4 10" id="KW-0812">Transmembrane</keyword>
<keyword evidence="9 10" id="KW-0472">Membrane</keyword>
<comment type="pathway">
    <text evidence="2 10">Energy metabolism; oxidative phosphorylation.</text>
</comment>
<evidence type="ECO:0000256" key="3">
    <source>
        <dbReference type="ARBA" id="ARBA00010514"/>
    </source>
</evidence>
<keyword evidence="5 10" id="KW-0999">Mitochondrion inner membrane</keyword>
<sequence>MMNSSVFARSTIRSRVLTRPMRDGAYHWENVDGSHLPFSTKSKAGLAIKMGLFLGTGFSLPFIAAWWQFKKAGKPFFRPGPPPSD</sequence>
<evidence type="ECO:0000256" key="4">
    <source>
        <dbReference type="ARBA" id="ARBA00022692"/>
    </source>
</evidence>
<evidence type="ECO:0000256" key="10">
    <source>
        <dbReference type="RuleBase" id="RU368123"/>
    </source>
</evidence>
<evidence type="ECO:0000256" key="7">
    <source>
        <dbReference type="ARBA" id="ARBA00022989"/>
    </source>
</evidence>
<dbReference type="OMA" id="WQFYKAG"/>
<keyword evidence="7 10" id="KW-1133">Transmembrane helix</keyword>
<proteinExistence type="inferred from homology"/>
<dbReference type="HOGENOM" id="CLU_169812_2_0_1"/>
<dbReference type="GO" id="GO:0045277">
    <property type="term" value="C:respiratory chain complex IV"/>
    <property type="evidence" value="ECO:0007669"/>
    <property type="project" value="UniProtKB-UniRule"/>
</dbReference>
<comment type="caution">
    <text evidence="11">The sequence shown here is derived from an EMBL/GenBank/DDBJ whole genome shotgun (WGS) entry which is preliminary data.</text>
</comment>
<dbReference type="PANTHER" id="PTHR13313:SF0">
    <property type="entry name" value="CYTOCHROME C OXIDASE SUBUNIT 7C, MITOCHONDRIAL"/>
    <property type="match status" value="1"/>
</dbReference>
<dbReference type="Pfam" id="PF02935">
    <property type="entry name" value="COX7C"/>
    <property type="match status" value="1"/>
</dbReference>
<dbReference type="OrthoDB" id="9974841at2759"/>